<dbReference type="InterPro" id="IPR011650">
    <property type="entry name" value="Peptidase_M20_dimer"/>
</dbReference>
<dbReference type="OrthoDB" id="9761532at2"/>
<dbReference type="SUPFAM" id="SSF53187">
    <property type="entry name" value="Zn-dependent exopeptidases"/>
    <property type="match status" value="1"/>
</dbReference>
<dbReference type="Proteomes" id="UP000279336">
    <property type="component" value="Unassembled WGS sequence"/>
</dbReference>
<reference evidence="7" key="1">
    <citation type="submission" date="2018-08" db="EMBL/GenBank/DDBJ databases">
        <authorList>
            <person name="Hornung B."/>
        </authorList>
    </citation>
    <scope>NUCLEOTIDE SEQUENCE [LARGE SCALE GENOMIC DNA]</scope>
</reference>
<dbReference type="Pfam" id="PF01546">
    <property type="entry name" value="Peptidase_M20"/>
    <property type="match status" value="1"/>
</dbReference>
<keyword evidence="1" id="KW-0645">Protease</keyword>
<dbReference type="GO" id="GO:0006508">
    <property type="term" value="P:proteolysis"/>
    <property type="evidence" value="ECO:0007669"/>
    <property type="project" value="UniProtKB-KW"/>
</dbReference>
<dbReference type="InterPro" id="IPR002933">
    <property type="entry name" value="Peptidase_M20"/>
</dbReference>
<evidence type="ECO:0000259" key="4">
    <source>
        <dbReference type="Pfam" id="PF07687"/>
    </source>
</evidence>
<reference evidence="5 8" key="3">
    <citation type="submission" date="2018-10" db="EMBL/GenBank/DDBJ databases">
        <title>Propionibacterium australiense Genome Sequencing and Assembly.</title>
        <authorList>
            <person name="Bernier A.-M."/>
            <person name="Bernard K."/>
        </authorList>
    </citation>
    <scope>NUCLEOTIDE SEQUENCE [LARGE SCALE GENOMIC DNA]</scope>
    <source>
        <strain evidence="5 8">NML98A078</strain>
    </source>
</reference>
<feature type="domain" description="Peptidase M20 dimerisation" evidence="4">
    <location>
        <begin position="200"/>
        <end position="349"/>
    </location>
</feature>
<dbReference type="InterPro" id="IPR051458">
    <property type="entry name" value="Cyt/Met_Dipeptidase"/>
</dbReference>
<reference evidence="6" key="2">
    <citation type="submission" date="2018-08" db="EMBL/GenBank/DDBJ databases">
        <authorList>
            <person name="Ferrada E.E."/>
            <person name="Latorre B.A."/>
        </authorList>
    </citation>
    <scope>NUCLEOTIDE SEQUENCE [LARGE SCALE GENOMIC DNA]</scope>
    <source>
        <strain evidence="6">Propionibacterium_australiense1</strain>
    </source>
</reference>
<proteinExistence type="predicted"/>
<sequence>MAAADDARDARILEAAAAQVRPALDDLAAMVAIPSISSQPQHAGDVTAMAGYLVEAIRRLGWSDVRTVEAGGKPAVLAHWPAPEGRPTVCLYSHYDVQPTGELDKWGTDPFVATERDGRLYGRGTADDKGGLAMHLAVLRAFDGRPPVGVTVLFEGEEEIGSPSLDALLAAHRDELAADAYVIADCGNWQIGVPAFTTSLRGVADLVIEVSSLVRPIHSGEFGGVVPDALTALCRLLATLHDENGDVAVAGLVSGAADERLDYPLDRLRAETGVLDGVEFIGTGPVVDRLWAKPAVSVIGMDTTPIAASSNVLIDTARARVSLRIAPGDTRENAVECLSRHVREHAPWGVRVAVSNAEAANPSTVPFEGPIAEQARAAYGEAYGSEPVCVGTGGTIGMIASFQEAFPQATVLCTAVADPDCRMHGIDESLELGDFGRACRAEALFLDRLGR</sequence>
<protein>
    <submittedName>
        <fullName evidence="5">M20/M25/M40 family metallo-hydrolase</fullName>
    </submittedName>
    <submittedName>
        <fullName evidence="6">Peptidase dimerisation domain</fullName>
        <ecNumber evidence="6">3.-.-.-</ecNumber>
    </submittedName>
</protein>
<dbReference type="GO" id="GO:0046872">
    <property type="term" value="F:metal ion binding"/>
    <property type="evidence" value="ECO:0007669"/>
    <property type="project" value="UniProtKB-KW"/>
</dbReference>
<evidence type="ECO:0000256" key="3">
    <source>
        <dbReference type="ARBA" id="ARBA00022801"/>
    </source>
</evidence>
<keyword evidence="3 6" id="KW-0378">Hydrolase</keyword>
<dbReference type="Pfam" id="PF07687">
    <property type="entry name" value="M20_dimer"/>
    <property type="match status" value="1"/>
</dbReference>
<dbReference type="GO" id="GO:0008233">
    <property type="term" value="F:peptidase activity"/>
    <property type="evidence" value="ECO:0007669"/>
    <property type="project" value="UniProtKB-KW"/>
</dbReference>
<evidence type="ECO:0000256" key="1">
    <source>
        <dbReference type="ARBA" id="ARBA00022670"/>
    </source>
</evidence>
<gene>
    <name evidence="5" type="ORF">D7U36_03900</name>
    <name evidence="6" type="ORF">PROPAUS_0401</name>
</gene>
<dbReference type="EC" id="3.-.-.-" evidence="6"/>
<dbReference type="Proteomes" id="UP000263928">
    <property type="component" value="Unassembled WGS sequence"/>
</dbReference>
<evidence type="ECO:0000313" key="5">
    <source>
        <dbReference type="EMBL" id="RLP12011.1"/>
    </source>
</evidence>
<dbReference type="NCBIfam" id="NF005914">
    <property type="entry name" value="PRK07907.1"/>
    <property type="match status" value="1"/>
</dbReference>
<dbReference type="PANTHER" id="PTHR43270">
    <property type="entry name" value="BETA-ALA-HIS DIPEPTIDASE"/>
    <property type="match status" value="1"/>
</dbReference>
<dbReference type="Gene3D" id="3.40.630.10">
    <property type="entry name" value="Zn peptidases"/>
    <property type="match status" value="1"/>
</dbReference>
<evidence type="ECO:0000256" key="2">
    <source>
        <dbReference type="ARBA" id="ARBA00022723"/>
    </source>
</evidence>
<accession>A0A383S3E8</accession>
<dbReference type="Gene3D" id="3.30.70.360">
    <property type="match status" value="1"/>
</dbReference>
<dbReference type="AlphaFoldDB" id="A0A383S3E8"/>
<dbReference type="PANTHER" id="PTHR43270:SF12">
    <property type="entry name" value="SUCCINYL-DIAMINOPIMELATE DESUCCINYLASE"/>
    <property type="match status" value="1"/>
</dbReference>
<dbReference type="RefSeq" id="WP_119160905.1">
    <property type="nucleotide sequence ID" value="NZ_LR134442.1"/>
</dbReference>
<keyword evidence="2" id="KW-0479">Metal-binding</keyword>
<name>A0A383S3E8_9ACTN</name>
<dbReference type="EMBL" id="RCIW01000004">
    <property type="protein sequence ID" value="RLP12011.1"/>
    <property type="molecule type" value="Genomic_DNA"/>
</dbReference>
<evidence type="ECO:0000313" key="8">
    <source>
        <dbReference type="Proteomes" id="UP000279336"/>
    </source>
</evidence>
<organism evidence="6 7">
    <name type="scientific">Propionibacterium australiense</name>
    <dbReference type="NCBI Taxonomy" id="119981"/>
    <lineage>
        <taxon>Bacteria</taxon>
        <taxon>Bacillati</taxon>
        <taxon>Actinomycetota</taxon>
        <taxon>Actinomycetes</taxon>
        <taxon>Propionibacteriales</taxon>
        <taxon>Propionibacteriaceae</taxon>
        <taxon>Propionibacterium</taxon>
    </lineage>
</organism>
<keyword evidence="7" id="KW-1185">Reference proteome</keyword>
<evidence type="ECO:0000313" key="6">
    <source>
        <dbReference type="EMBL" id="SYZ32520.1"/>
    </source>
</evidence>
<dbReference type="EMBL" id="UNQJ01000002">
    <property type="protein sequence ID" value="SYZ32520.1"/>
    <property type="molecule type" value="Genomic_DNA"/>
</dbReference>
<evidence type="ECO:0000313" key="7">
    <source>
        <dbReference type="Proteomes" id="UP000263928"/>
    </source>
</evidence>